<protein>
    <recommendedName>
        <fullName evidence="11">Raftlin</fullName>
    </recommendedName>
</protein>
<feature type="compositionally biased region" description="Basic and acidic residues" evidence="8">
    <location>
        <begin position="767"/>
        <end position="778"/>
    </location>
</feature>
<feature type="compositionally biased region" description="Basic residues" evidence="8">
    <location>
        <begin position="663"/>
        <end position="678"/>
    </location>
</feature>
<evidence type="ECO:0000256" key="2">
    <source>
        <dbReference type="ARBA" id="ARBA00006390"/>
    </source>
</evidence>
<comment type="caution">
    <text evidence="9">The sequence shown here is derived from an EMBL/GenBank/DDBJ whole genome shotgun (WGS) entry which is preliminary data.</text>
</comment>
<evidence type="ECO:0000313" key="9">
    <source>
        <dbReference type="EMBL" id="KAK6327796.1"/>
    </source>
</evidence>
<name>A0AAN8NHL0_9TELE</name>
<feature type="compositionally biased region" description="Basic and acidic residues" evidence="8">
    <location>
        <begin position="295"/>
        <end position="304"/>
    </location>
</feature>
<keyword evidence="6" id="KW-0564">Palmitate</keyword>
<feature type="compositionally biased region" description="Polar residues" evidence="8">
    <location>
        <begin position="471"/>
        <end position="481"/>
    </location>
</feature>
<evidence type="ECO:0000256" key="7">
    <source>
        <dbReference type="ARBA" id="ARBA00023288"/>
    </source>
</evidence>
<dbReference type="Proteomes" id="UP001356427">
    <property type="component" value="Unassembled WGS sequence"/>
</dbReference>
<proteinExistence type="inferred from homology"/>
<evidence type="ECO:0000256" key="3">
    <source>
        <dbReference type="ARBA" id="ARBA00022475"/>
    </source>
</evidence>
<feature type="compositionally biased region" description="Polar residues" evidence="8">
    <location>
        <begin position="222"/>
        <end position="237"/>
    </location>
</feature>
<reference evidence="9 10" key="1">
    <citation type="submission" date="2021-04" db="EMBL/GenBank/DDBJ databases">
        <authorList>
            <person name="De Guttry C."/>
            <person name="Zahm M."/>
            <person name="Klopp C."/>
            <person name="Cabau C."/>
            <person name="Louis A."/>
            <person name="Berthelot C."/>
            <person name="Parey E."/>
            <person name="Roest Crollius H."/>
            <person name="Montfort J."/>
            <person name="Robinson-Rechavi M."/>
            <person name="Bucao C."/>
            <person name="Bouchez O."/>
            <person name="Gislard M."/>
            <person name="Lluch J."/>
            <person name="Milhes M."/>
            <person name="Lampietro C."/>
            <person name="Lopez Roques C."/>
            <person name="Donnadieu C."/>
            <person name="Braasch I."/>
            <person name="Desvignes T."/>
            <person name="Postlethwait J."/>
            <person name="Bobe J."/>
            <person name="Wedekind C."/>
            <person name="Guiguen Y."/>
        </authorList>
    </citation>
    <scope>NUCLEOTIDE SEQUENCE [LARGE SCALE GENOMIC DNA]</scope>
    <source>
        <strain evidence="9">Cs_M1</strain>
        <tissue evidence="9">Blood</tissue>
    </source>
</reference>
<feature type="region of interest" description="Disordered" evidence="8">
    <location>
        <begin position="390"/>
        <end position="496"/>
    </location>
</feature>
<dbReference type="AlphaFoldDB" id="A0AAN8NHL0"/>
<keyword evidence="5" id="KW-0472">Membrane</keyword>
<feature type="region of interest" description="Disordered" evidence="8">
    <location>
        <begin position="663"/>
        <end position="778"/>
    </location>
</feature>
<dbReference type="PANTHER" id="PTHR17601">
    <property type="entry name" value="RAFTLIN-RELATED"/>
    <property type="match status" value="1"/>
</dbReference>
<dbReference type="PANTHER" id="PTHR17601:SF7">
    <property type="entry name" value="RAFTLIN ISOFORM X1"/>
    <property type="match status" value="1"/>
</dbReference>
<gene>
    <name evidence="9" type="ORF">J4Q44_G00034420</name>
</gene>
<organism evidence="9 10">
    <name type="scientific">Coregonus suidteri</name>
    <dbReference type="NCBI Taxonomy" id="861788"/>
    <lineage>
        <taxon>Eukaryota</taxon>
        <taxon>Metazoa</taxon>
        <taxon>Chordata</taxon>
        <taxon>Craniata</taxon>
        <taxon>Vertebrata</taxon>
        <taxon>Euteleostomi</taxon>
        <taxon>Actinopterygii</taxon>
        <taxon>Neopterygii</taxon>
        <taxon>Teleostei</taxon>
        <taxon>Protacanthopterygii</taxon>
        <taxon>Salmoniformes</taxon>
        <taxon>Salmonidae</taxon>
        <taxon>Coregoninae</taxon>
        <taxon>Coregonus</taxon>
    </lineage>
</organism>
<dbReference type="InterPro" id="IPR028169">
    <property type="entry name" value="Raftlin"/>
</dbReference>
<evidence type="ECO:0000256" key="8">
    <source>
        <dbReference type="SAM" id="MobiDB-lite"/>
    </source>
</evidence>
<evidence type="ECO:0000256" key="6">
    <source>
        <dbReference type="ARBA" id="ARBA00023139"/>
    </source>
</evidence>
<dbReference type="Pfam" id="PF15250">
    <property type="entry name" value="Raftlin"/>
    <property type="match status" value="3"/>
</dbReference>
<dbReference type="GO" id="GO:0005886">
    <property type="term" value="C:plasma membrane"/>
    <property type="evidence" value="ECO:0007669"/>
    <property type="project" value="UniProtKB-SubCell"/>
</dbReference>
<keyword evidence="7" id="KW-0449">Lipoprotein</keyword>
<feature type="compositionally biased region" description="Basic and acidic residues" evidence="8">
    <location>
        <begin position="684"/>
        <end position="694"/>
    </location>
</feature>
<feature type="compositionally biased region" description="Basic and acidic residues" evidence="8">
    <location>
        <begin position="703"/>
        <end position="742"/>
    </location>
</feature>
<comment type="subcellular location">
    <subcellularLocation>
        <location evidence="1">Cell membrane</location>
        <topology evidence="1">Lipid-anchor</topology>
    </subcellularLocation>
</comment>
<feature type="compositionally biased region" description="Basic and acidic residues" evidence="8">
    <location>
        <begin position="421"/>
        <end position="453"/>
    </location>
</feature>
<feature type="region of interest" description="Disordered" evidence="8">
    <location>
        <begin position="204"/>
        <end position="360"/>
    </location>
</feature>
<feature type="compositionally biased region" description="Basic and acidic residues" evidence="8">
    <location>
        <begin position="242"/>
        <end position="263"/>
    </location>
</feature>
<feature type="compositionally biased region" description="Polar residues" evidence="8">
    <location>
        <begin position="264"/>
        <end position="294"/>
    </location>
</feature>
<evidence type="ECO:0000256" key="4">
    <source>
        <dbReference type="ARBA" id="ARBA00022707"/>
    </source>
</evidence>
<accession>A0AAN8NHL0</accession>
<feature type="compositionally biased region" description="Polar residues" evidence="8">
    <location>
        <begin position="409"/>
        <end position="420"/>
    </location>
</feature>
<keyword evidence="4" id="KW-0519">Myristate</keyword>
<evidence type="ECO:0000256" key="1">
    <source>
        <dbReference type="ARBA" id="ARBA00004193"/>
    </source>
</evidence>
<comment type="similarity">
    <text evidence="2">Belongs to the raftlin family.</text>
</comment>
<evidence type="ECO:0008006" key="11">
    <source>
        <dbReference type="Google" id="ProtNLM"/>
    </source>
</evidence>
<sequence length="818" mass="91826">MGCRLPKLRRTGEEKSPGKIYSTLRRPQVETKVGVAYTYHFLDFLLGKEAEPSFSPSSVPPSVPPVNTSGVKRKVSVSSVLCLSSVRELPVQVRELYGQGFVLVAVHPFVHPCGPRPARIQRQLHRAVLIRETHSSENQLKWAGLRLETDVCVAGQQAPDPEVIQNYVKKIQDMAEQGVLFVGFLQQPGGGPCFLGHLDPEDLSSLHSSPSPIHRHPTSPSEPTIPNLSPTDSTEPHQNLLEPEHDRNTEVKTPEHKSVELRTIEQNPTDTSQVELDLSSTGPLDFTQDSTPIESSDREHDHSPGRIASIEDQPNCCPDEPADSPERPQSPSPIDPASDQQNHNHAPTELPGDQDQLLSNNPIETTCRERQQNESQADFIRILLPNFSPAELTHGLGGPDADRQRQGDRQSPSPQTQNHNQRPEQDHSTDDLVRSPELDNYDHGSESEAERGCNRGNGGTGSDPDEHQRSSRVPTHNNNNHIRVKSPEREKRAVVSPPAQSRVQLFALYNRTGELSSSLRFYSLRVPLRLQREAGLVTEVDAHWLDHMTQHFTSGAHLIDGFFHLGDNNDSVVSSVDSVFIFQSSSEETPPTSYDAIVVEQWTIIDGVVVRTDYIPLLQSLAPYGWRLMCVLPTPIVKTNSDGSLSTKQILFLQRPALQRNRKDFKKLNLRGRNKPKKNSAGEMLEKKEERKDTSPVMQRGMDGQKRNTEEEEEREARTNWENNRNEKGRTIDREGLKREEERECETESQEDFTQGTEGGATDLNQEVERGNDKAPLARHEKAVRFADQFVNQKNDEEKSEEKITQQLSERVLFSGVC</sequence>
<dbReference type="EMBL" id="JAGTTL010000002">
    <property type="protein sequence ID" value="KAK6327796.1"/>
    <property type="molecule type" value="Genomic_DNA"/>
</dbReference>
<keyword evidence="3" id="KW-1003">Cell membrane</keyword>
<keyword evidence="10" id="KW-1185">Reference proteome</keyword>
<evidence type="ECO:0000313" key="10">
    <source>
        <dbReference type="Proteomes" id="UP001356427"/>
    </source>
</evidence>
<evidence type="ECO:0000256" key="5">
    <source>
        <dbReference type="ARBA" id="ARBA00023136"/>
    </source>
</evidence>